<dbReference type="RefSeq" id="WP_252161897.1">
    <property type="nucleotide sequence ID" value="NZ_CP094827.1"/>
</dbReference>
<evidence type="ECO:0000313" key="2">
    <source>
        <dbReference type="Proteomes" id="UP001058381"/>
    </source>
</evidence>
<accession>A0A9Q9IUZ5</accession>
<sequence length="81" mass="8559">MPSLICALEDLLASWKAEARAFDACDMPASALAFRDCHRRLSALLDDHVCQAASPTAELAGLEQQGSVTELQPCAIAPMGS</sequence>
<dbReference type="GeneID" id="75152508"/>
<reference evidence="1" key="1">
    <citation type="submission" date="2022-04" db="EMBL/GenBank/DDBJ databases">
        <title>Xanthomonas prunicola pv. tritici, a pathogen causing a previously unreported foliar disease of wheat.</title>
        <authorList>
            <person name="Clavijo F."/>
            <person name="Curland R.D."/>
            <person name="Dill-Macky R."/>
            <person name="Pereyra S."/>
            <person name="Roman-Reyna V."/>
            <person name="Siri M.I."/>
        </authorList>
    </citation>
    <scope>NUCLEOTIDE SEQUENCE</scope>
    <source>
        <strain evidence="1">CIX249</strain>
    </source>
</reference>
<evidence type="ECO:0000313" key="1">
    <source>
        <dbReference type="EMBL" id="UXA64100.1"/>
    </source>
</evidence>
<gene>
    <name evidence="1" type="ORF">M0D43_14100</name>
</gene>
<name>A0A9Q9IUZ5_9XANT</name>
<dbReference type="AlphaFoldDB" id="A0A9Q9IUZ5"/>
<dbReference type="Proteomes" id="UP001058381">
    <property type="component" value="Chromosome"/>
</dbReference>
<dbReference type="EMBL" id="CP096142">
    <property type="protein sequence ID" value="UXA64100.1"/>
    <property type="molecule type" value="Genomic_DNA"/>
</dbReference>
<proteinExistence type="predicted"/>
<protein>
    <submittedName>
        <fullName evidence="1">Uncharacterized protein</fullName>
    </submittedName>
</protein>
<organism evidence="1 2">
    <name type="scientific">Xanthomonas prunicola</name>
    <dbReference type="NCBI Taxonomy" id="2053930"/>
    <lineage>
        <taxon>Bacteria</taxon>
        <taxon>Pseudomonadati</taxon>
        <taxon>Pseudomonadota</taxon>
        <taxon>Gammaproteobacteria</taxon>
        <taxon>Lysobacterales</taxon>
        <taxon>Lysobacteraceae</taxon>
        <taxon>Xanthomonas</taxon>
    </lineage>
</organism>